<accession>A0A1C4YR03</accession>
<dbReference type="Proteomes" id="UP000509335">
    <property type="component" value="Chromosome"/>
</dbReference>
<evidence type="ECO:0000313" key="1">
    <source>
        <dbReference type="EMBL" id="QLD23241.1"/>
    </source>
</evidence>
<reference evidence="2" key="1">
    <citation type="submission" date="2016-06" db="EMBL/GenBank/DDBJ databases">
        <authorList>
            <person name="Kjaerup R.B."/>
            <person name="Dalgaard T.S."/>
            <person name="Juul-Madsen H.R."/>
        </authorList>
    </citation>
    <scope>NUCLEOTIDE SEQUENCE [LARGE SCALE GENOMIC DNA]</scope>
    <source>
        <strain evidence="2">DSM 43168</strain>
    </source>
</reference>
<dbReference type="EMBL" id="FMCT01000006">
    <property type="protein sequence ID" value="SCF23193.1"/>
    <property type="molecule type" value="Genomic_DNA"/>
</dbReference>
<dbReference type="InterPro" id="IPR024524">
    <property type="entry name" value="DUF3800"/>
</dbReference>
<dbReference type="AlphaFoldDB" id="A0A1C4YR03"/>
<proteinExistence type="predicted"/>
<protein>
    <submittedName>
        <fullName evidence="1">DUF3800 domain-containing protein</fullName>
    </submittedName>
</protein>
<dbReference type="Proteomes" id="UP000183585">
    <property type="component" value="Unassembled WGS sequence"/>
</dbReference>
<dbReference type="KEGG" id="mcab:HXZ27_02530"/>
<evidence type="ECO:0000313" key="3">
    <source>
        <dbReference type="Proteomes" id="UP000183585"/>
    </source>
</evidence>
<evidence type="ECO:0000313" key="2">
    <source>
        <dbReference type="EMBL" id="SCF23193.1"/>
    </source>
</evidence>
<name>A0A1C4YR03_9ACTN</name>
<dbReference type="Pfam" id="PF12686">
    <property type="entry name" value="DUF3800"/>
    <property type="match status" value="1"/>
</dbReference>
<organism evidence="2 3">
    <name type="scientific">Micromonospora carbonacea</name>
    <dbReference type="NCBI Taxonomy" id="47853"/>
    <lineage>
        <taxon>Bacteria</taxon>
        <taxon>Bacillati</taxon>
        <taxon>Actinomycetota</taxon>
        <taxon>Actinomycetes</taxon>
        <taxon>Micromonosporales</taxon>
        <taxon>Micromonosporaceae</taxon>
        <taxon>Micromonospora</taxon>
    </lineage>
</organism>
<dbReference type="GeneID" id="301309535"/>
<dbReference type="RefSeq" id="WP_074475277.1">
    <property type="nucleotide sequence ID" value="NZ_FMCT01000006.1"/>
</dbReference>
<evidence type="ECO:0000313" key="4">
    <source>
        <dbReference type="Proteomes" id="UP000509335"/>
    </source>
</evidence>
<keyword evidence="3" id="KW-1185">Reference proteome</keyword>
<reference evidence="3" key="2">
    <citation type="submission" date="2016-06" db="EMBL/GenBank/DDBJ databases">
        <authorList>
            <person name="Varghese N."/>
            <person name="Submissions Spin"/>
        </authorList>
    </citation>
    <scope>NUCLEOTIDE SEQUENCE [LARGE SCALE GENOMIC DNA]</scope>
    <source>
        <strain evidence="3">DSM 43168</strain>
    </source>
</reference>
<gene>
    <name evidence="2" type="ORF">GA0070563_106360</name>
    <name evidence="1" type="ORF">HXZ27_02530</name>
</gene>
<reference evidence="1 4" key="3">
    <citation type="submission" date="2020-07" db="EMBL/GenBank/DDBJ databases">
        <title>A bifunctional nitrone conjugated secondary metabolite targeting the ribosome.</title>
        <authorList>
            <person name="Limbrick E.M."/>
            <person name="Graf M."/>
            <person name="Derewacz D.K."/>
            <person name="Nguyen F."/>
            <person name="Spraggins J.M."/>
            <person name="Wieland M."/>
            <person name="Ynigez-Gutierrez A.E."/>
            <person name="Reisman B.J."/>
            <person name="Zinshteyn B."/>
            <person name="McCulloch K."/>
            <person name="Iverson T.M."/>
            <person name="Green R."/>
            <person name="Wilson D.N."/>
            <person name="Bachmann B.O."/>
        </authorList>
    </citation>
    <scope>NUCLEOTIDE SEQUENCE [LARGE SCALE GENOMIC DNA]</scope>
    <source>
        <strain evidence="4">aurantiaca</strain>
        <strain evidence="1">Aurantiaca</strain>
    </source>
</reference>
<sequence length="236" mass="26522">MLLTYVDESFTERLYWIGALLVPDGVAMPLSEALDRVMQHATKTYDVPPETELHGYDIFHARSVWKAVPPRARIAVYRAAMEAIGGHDVTIIIRGVKRPALAKRYAASARPAHEVVLSHLLERVDGYAASRDEYALVIADEVQEQAAHRADLTRYRVSGTGGYRSRKLTRIVDTLHFAPSHASRLVQAVDLVTFLYQRLDRPGTDPREAAANESLWSLVATRCYHCWCWDPLAKVA</sequence>
<dbReference type="EMBL" id="CP058322">
    <property type="protein sequence ID" value="QLD23241.1"/>
    <property type="molecule type" value="Genomic_DNA"/>
</dbReference>